<dbReference type="Gene3D" id="1.25.40.20">
    <property type="entry name" value="Ankyrin repeat-containing domain"/>
    <property type="match status" value="1"/>
</dbReference>
<feature type="compositionally biased region" description="Basic and acidic residues" evidence="2">
    <location>
        <begin position="353"/>
        <end position="363"/>
    </location>
</feature>
<accession>A0A5B7C1Y1</accession>
<evidence type="ECO:0000256" key="1">
    <source>
        <dbReference type="PROSITE-ProRule" id="PRU00023"/>
    </source>
</evidence>
<dbReference type="SUPFAM" id="SSF48403">
    <property type="entry name" value="Ankyrin repeat"/>
    <property type="match status" value="1"/>
</dbReference>
<organism evidence="3">
    <name type="scientific">Davidia involucrata</name>
    <name type="common">Dove tree</name>
    <dbReference type="NCBI Taxonomy" id="16924"/>
    <lineage>
        <taxon>Eukaryota</taxon>
        <taxon>Viridiplantae</taxon>
        <taxon>Streptophyta</taxon>
        <taxon>Embryophyta</taxon>
        <taxon>Tracheophyta</taxon>
        <taxon>Spermatophyta</taxon>
        <taxon>Magnoliopsida</taxon>
        <taxon>eudicotyledons</taxon>
        <taxon>Gunneridae</taxon>
        <taxon>Pentapetalae</taxon>
        <taxon>asterids</taxon>
        <taxon>Cornales</taxon>
        <taxon>Nyssaceae</taxon>
        <taxon>Davidia</taxon>
    </lineage>
</organism>
<dbReference type="InterPro" id="IPR036770">
    <property type="entry name" value="Ankyrin_rpt-contain_sf"/>
</dbReference>
<dbReference type="PROSITE" id="PS50297">
    <property type="entry name" value="ANK_REP_REGION"/>
    <property type="match status" value="1"/>
</dbReference>
<dbReference type="AlphaFoldDB" id="A0A5B7C1Y1"/>
<gene>
    <name evidence="3" type="ORF">Din_044368</name>
</gene>
<dbReference type="PROSITE" id="PS50088">
    <property type="entry name" value="ANK_REPEAT"/>
    <property type="match status" value="1"/>
</dbReference>
<sequence>MVYYPSKRRRSTKAFTSDEEEKDWELDDELHRIITYDHKPSFVSLIKDELYPLEIFVEAVHEGALGCARAMLDGETGHTVDISDANNRFGVTPLHVAARRLLPAMTRLLISYGAPTNHKCPYNMLPIDEALEHLRCPLYDYHDSDDWTPEQSIFELLIYLCGTKNIEKLDTIRMLAWNTKNIEKVAYRCAKEGEVIQLASLLSVAPKEIIPHLLIQSKEASSLDRGMTLRQCILTELGLLTFEDSRFMVTNKCRYLGRCVDQDINKMKTRLIIVLLLLDVFEKIGNAFGSYLLTGQTNFSKEQIAEEVAMLLKDAGLKLKYKDIDMTDMYRTLDDSMKSLGEQSGTLENCQSEDDKPDSKEWKSQSVDTPEITWHGSFNKIKKPEASALDVQRRSISTCTLHGSRVLSSLGVVRQFHTFPVSEAYTGFELLTTGDALLKKMNTGMRQNAARSSLNKKWGPLALAIKRGLRFV</sequence>
<proteinExistence type="predicted"/>
<protein>
    <submittedName>
        <fullName evidence="3">Uncharacterized protein</fullName>
    </submittedName>
</protein>
<reference evidence="3" key="1">
    <citation type="submission" date="2019-08" db="EMBL/GenBank/DDBJ databases">
        <title>Reference gene set and small RNA set construction with multiple tissues from Davidia involucrata Baill.</title>
        <authorList>
            <person name="Yang H."/>
            <person name="Zhou C."/>
            <person name="Li G."/>
            <person name="Wang J."/>
            <person name="Gao P."/>
            <person name="Wang M."/>
            <person name="Wang R."/>
            <person name="Zhao Y."/>
        </authorList>
    </citation>
    <scope>NUCLEOTIDE SEQUENCE</scope>
    <source>
        <tissue evidence="3">Mixed with DoveR01_LX</tissue>
    </source>
</reference>
<feature type="repeat" description="ANK" evidence="1">
    <location>
        <begin position="89"/>
        <end position="121"/>
    </location>
</feature>
<evidence type="ECO:0000256" key="2">
    <source>
        <dbReference type="SAM" id="MobiDB-lite"/>
    </source>
</evidence>
<feature type="region of interest" description="Disordered" evidence="2">
    <location>
        <begin position="344"/>
        <end position="367"/>
    </location>
</feature>
<dbReference type="EMBL" id="GHES01044368">
    <property type="protein sequence ID" value="MPA74927.1"/>
    <property type="molecule type" value="Transcribed_RNA"/>
</dbReference>
<name>A0A5B7C1Y1_DAVIN</name>
<dbReference type="InterPro" id="IPR002110">
    <property type="entry name" value="Ankyrin_rpt"/>
</dbReference>
<keyword evidence="1" id="KW-0040">ANK repeat</keyword>
<evidence type="ECO:0000313" key="3">
    <source>
        <dbReference type="EMBL" id="MPA74927.1"/>
    </source>
</evidence>